<dbReference type="SMART" id="SM00404">
    <property type="entry name" value="PTPc_motif"/>
    <property type="match status" value="1"/>
</dbReference>
<dbReference type="PROSITE" id="PS00383">
    <property type="entry name" value="TYR_PHOSPHATASE_1"/>
    <property type="match status" value="1"/>
</dbReference>
<evidence type="ECO:0000256" key="7">
    <source>
        <dbReference type="SAM" id="SignalP"/>
    </source>
</evidence>
<accession>A0ABQ9ENP0</accession>
<evidence type="ECO:0000256" key="4">
    <source>
        <dbReference type="ARBA" id="ARBA00022912"/>
    </source>
</evidence>
<feature type="domain" description="Tyrosine-protein phosphatase" evidence="8">
    <location>
        <begin position="746"/>
        <end position="835"/>
    </location>
</feature>
<reference evidence="10 11" key="1">
    <citation type="submission" date="2022-12" db="EMBL/GenBank/DDBJ databases">
        <title>Chromosome-level genome of Tegillarca granosa.</title>
        <authorList>
            <person name="Kim J."/>
        </authorList>
    </citation>
    <scope>NUCLEOTIDE SEQUENCE [LARGE SCALE GENOMIC DNA]</scope>
    <source>
        <strain evidence="10">Teg-2019</strain>
        <tissue evidence="10">Adductor muscle</tissue>
    </source>
</reference>
<dbReference type="CDD" id="cd00047">
    <property type="entry name" value="PTPc"/>
    <property type="match status" value="1"/>
</dbReference>
<dbReference type="Proteomes" id="UP001217089">
    <property type="component" value="Unassembled WGS sequence"/>
</dbReference>
<feature type="region of interest" description="Disordered" evidence="5">
    <location>
        <begin position="479"/>
        <end position="498"/>
    </location>
</feature>
<keyword evidence="7" id="KW-0732">Signal</keyword>
<dbReference type="PROSITE" id="PS50056">
    <property type="entry name" value="TYR_PHOSPHATASE_2"/>
    <property type="match status" value="1"/>
</dbReference>
<feature type="transmembrane region" description="Helical" evidence="6">
    <location>
        <begin position="336"/>
        <end position="360"/>
    </location>
</feature>
<gene>
    <name evidence="10" type="ORF">KUTeg_016097</name>
</gene>
<keyword evidence="3" id="KW-0378">Hydrolase</keyword>
<evidence type="ECO:0000256" key="3">
    <source>
        <dbReference type="ARBA" id="ARBA00022801"/>
    </source>
</evidence>
<sequence>MCGLKELLISLLLALNFQIADCSINLSLNKPARQSTTFTDPFLWDAGRAVDDGIISRARMAGYSLYLSNSSDIRSGQLCYQHSGSELPPSDISLTCNLIGRYLTIYVQRTGSEPITYSSCPVGKFGNGNCNSTCSVNCLNDSLCDPNNGCPVGKFGNGNCNSTCSVNCLNDSLCDPNNGTCTGGCAAGWQGATCNAACALGYFGANCIRKCGNCANDAICNHVTGNCPGLRPRCKKGWTGSQCLTGNKPELPNMKLQNSSNLCHECSEFTFGADCSGRCGRCLNASRCNSINGSCPLGCADGWEGEFCEKGLLLNFVKIRRIDQNVEKHQSLGVEAAGIVIGVVAGVLVLVSFLVVVIVLRRKQLKTTLPSTMRRMKSSYVTFDEDNTSVLNRGLTYHKRQSRGDNLEIGYGREGNFRIADDHKRVSHYISDLYAVVDKPKSKTKDKLIIREPTNKTRTSYRITIEIPSFRHDMECNTADDSTNGADGTSNTADDDKIYNEPDEIKRKTMFDEDIYHELADVEPGENSSVNTDQNEPQQNDHTRVVLEPTQEDKSDYINANYIDVKCAKYWLPQGINMKISNYIVTVDEEQEYAFFAIRKLKLVNTEVKKTRRVVHFHFTMWPDHGTPDPLQSALFQRHVTKETSKQTGPMVVHCSAGLGRTGTFIGLDALLRRGWKTGFVDIFEYVKQMRHNRLNMVQTADQYFIIHRALLEGFRLEDTTISKDSFKKTWEEMQLSDQPTNRKRIRDEFQKLDFLRPDYDESMFTSAHFEENVPKNRTSLILPIDRYRPLLSAPVPGQNDYINAVMIPSDKILMIFLFTFLKLSKLLQIVFKVI</sequence>
<keyword evidence="6" id="KW-1133">Transmembrane helix</keyword>
<feature type="chain" id="PRO_5046025769" description="protein-tyrosine-phosphatase" evidence="7">
    <location>
        <begin position="23"/>
        <end position="835"/>
    </location>
</feature>
<dbReference type="PANTHER" id="PTHR19134">
    <property type="entry name" value="RECEPTOR-TYPE TYROSINE-PROTEIN PHOSPHATASE"/>
    <property type="match status" value="1"/>
</dbReference>
<keyword evidence="4" id="KW-0904">Protein phosphatase</keyword>
<evidence type="ECO:0000256" key="5">
    <source>
        <dbReference type="SAM" id="MobiDB-lite"/>
    </source>
</evidence>
<dbReference type="PROSITE" id="PS50055">
    <property type="entry name" value="TYR_PHOSPHATASE_PTP"/>
    <property type="match status" value="2"/>
</dbReference>
<protein>
    <recommendedName>
        <fullName evidence="2">protein-tyrosine-phosphatase</fullName>
        <ecNumber evidence="2">3.1.3.48</ecNumber>
    </recommendedName>
</protein>
<dbReference type="InterPro" id="IPR000387">
    <property type="entry name" value="Tyr_Pase_dom"/>
</dbReference>
<dbReference type="PRINTS" id="PR00700">
    <property type="entry name" value="PRTYPHPHTASE"/>
</dbReference>
<evidence type="ECO:0000259" key="8">
    <source>
        <dbReference type="PROSITE" id="PS50055"/>
    </source>
</evidence>
<keyword evidence="11" id="KW-1185">Reference proteome</keyword>
<dbReference type="InterPro" id="IPR003595">
    <property type="entry name" value="Tyr_Pase_cat"/>
</dbReference>
<dbReference type="Gene3D" id="2.170.300.10">
    <property type="entry name" value="Tie2 ligand-binding domain superfamily"/>
    <property type="match status" value="2"/>
</dbReference>
<comment type="similarity">
    <text evidence="1">Belongs to the protein-tyrosine phosphatase family.</text>
</comment>
<dbReference type="SUPFAM" id="SSF52799">
    <property type="entry name" value="(Phosphotyrosine protein) phosphatases II"/>
    <property type="match status" value="2"/>
</dbReference>
<evidence type="ECO:0000256" key="2">
    <source>
        <dbReference type="ARBA" id="ARBA00013064"/>
    </source>
</evidence>
<comment type="caution">
    <text evidence="10">The sequence shown here is derived from an EMBL/GenBank/DDBJ whole genome shotgun (WGS) entry which is preliminary data.</text>
</comment>
<dbReference type="SMART" id="SM00181">
    <property type="entry name" value="EGF"/>
    <property type="match status" value="2"/>
</dbReference>
<name>A0ABQ9ENP0_TEGGR</name>
<organism evidence="10 11">
    <name type="scientific">Tegillarca granosa</name>
    <name type="common">Malaysian cockle</name>
    <name type="synonym">Anadara granosa</name>
    <dbReference type="NCBI Taxonomy" id="220873"/>
    <lineage>
        <taxon>Eukaryota</taxon>
        <taxon>Metazoa</taxon>
        <taxon>Spiralia</taxon>
        <taxon>Lophotrochozoa</taxon>
        <taxon>Mollusca</taxon>
        <taxon>Bivalvia</taxon>
        <taxon>Autobranchia</taxon>
        <taxon>Pteriomorphia</taxon>
        <taxon>Arcoida</taxon>
        <taxon>Arcoidea</taxon>
        <taxon>Arcidae</taxon>
        <taxon>Tegillarca</taxon>
    </lineage>
</organism>
<feature type="domain" description="Tyrosine-protein phosphatase" evidence="8">
    <location>
        <begin position="430"/>
        <end position="714"/>
    </location>
</feature>
<feature type="compositionally biased region" description="Polar residues" evidence="5">
    <location>
        <begin position="479"/>
        <end position="492"/>
    </location>
</feature>
<dbReference type="InterPro" id="IPR029021">
    <property type="entry name" value="Prot-tyrosine_phosphatase-like"/>
</dbReference>
<evidence type="ECO:0000313" key="11">
    <source>
        <dbReference type="Proteomes" id="UP001217089"/>
    </source>
</evidence>
<dbReference type="SMART" id="SM00194">
    <property type="entry name" value="PTPc"/>
    <property type="match status" value="1"/>
</dbReference>
<feature type="signal peptide" evidence="7">
    <location>
        <begin position="1"/>
        <end position="22"/>
    </location>
</feature>
<dbReference type="InterPro" id="IPR050348">
    <property type="entry name" value="Protein-Tyr_Phosphatase"/>
</dbReference>
<evidence type="ECO:0000259" key="9">
    <source>
        <dbReference type="PROSITE" id="PS50056"/>
    </source>
</evidence>
<evidence type="ECO:0000313" key="10">
    <source>
        <dbReference type="EMBL" id="KAJ8305552.1"/>
    </source>
</evidence>
<dbReference type="PANTHER" id="PTHR19134:SF562">
    <property type="entry name" value="PROTEIN-TYROSINE-PHOSPHATASE"/>
    <property type="match status" value="1"/>
</dbReference>
<dbReference type="EC" id="3.1.3.48" evidence="2"/>
<keyword evidence="6" id="KW-0472">Membrane</keyword>
<dbReference type="Gene3D" id="3.90.190.10">
    <property type="entry name" value="Protein tyrosine phosphatase superfamily"/>
    <property type="match status" value="3"/>
</dbReference>
<evidence type="ECO:0000256" key="1">
    <source>
        <dbReference type="ARBA" id="ARBA00009580"/>
    </source>
</evidence>
<dbReference type="InterPro" id="IPR000242">
    <property type="entry name" value="PTP_cat"/>
</dbReference>
<feature type="compositionally biased region" description="Polar residues" evidence="5">
    <location>
        <begin position="526"/>
        <end position="538"/>
    </location>
</feature>
<keyword evidence="6" id="KW-0812">Transmembrane</keyword>
<feature type="region of interest" description="Disordered" evidence="5">
    <location>
        <begin position="521"/>
        <end position="545"/>
    </location>
</feature>
<feature type="domain" description="Tyrosine specific protein phosphatases" evidence="9">
    <location>
        <begin position="638"/>
        <end position="705"/>
    </location>
</feature>
<dbReference type="InterPro" id="IPR000742">
    <property type="entry name" value="EGF"/>
</dbReference>
<dbReference type="EMBL" id="JARBDR010000813">
    <property type="protein sequence ID" value="KAJ8305552.1"/>
    <property type="molecule type" value="Genomic_DNA"/>
</dbReference>
<proteinExistence type="inferred from homology"/>
<feature type="transmembrane region" description="Helical" evidence="6">
    <location>
        <begin position="813"/>
        <end position="832"/>
    </location>
</feature>
<dbReference type="Pfam" id="PF00102">
    <property type="entry name" value="Y_phosphatase"/>
    <property type="match status" value="1"/>
</dbReference>
<evidence type="ECO:0000256" key="6">
    <source>
        <dbReference type="SAM" id="Phobius"/>
    </source>
</evidence>
<dbReference type="InterPro" id="IPR016130">
    <property type="entry name" value="Tyr_Pase_AS"/>
</dbReference>